<evidence type="ECO:0000313" key="2">
    <source>
        <dbReference type="Proteomes" id="UP000626109"/>
    </source>
</evidence>
<protein>
    <submittedName>
        <fullName evidence="1">Uncharacterized protein</fullName>
    </submittedName>
</protein>
<comment type="caution">
    <text evidence="1">The sequence shown here is derived from an EMBL/GenBank/DDBJ whole genome shotgun (WGS) entry which is preliminary data.</text>
</comment>
<dbReference type="EMBL" id="CAJNNW010033797">
    <property type="protein sequence ID" value="CAE8720410.1"/>
    <property type="molecule type" value="Genomic_DNA"/>
</dbReference>
<organism evidence="1 2">
    <name type="scientific">Polarella glacialis</name>
    <name type="common">Dinoflagellate</name>
    <dbReference type="NCBI Taxonomy" id="89957"/>
    <lineage>
        <taxon>Eukaryota</taxon>
        <taxon>Sar</taxon>
        <taxon>Alveolata</taxon>
        <taxon>Dinophyceae</taxon>
        <taxon>Suessiales</taxon>
        <taxon>Suessiaceae</taxon>
        <taxon>Polarella</taxon>
    </lineage>
</organism>
<sequence length="238" mass="25490">VAVQRADVPGGWGQKIKLKCTALAVKSFVPAFVEIQAPTPIKLELKDVTASSITAKYSLGYIQDIVATCDCAALVLELRANGTDDWFRVPGRNGGCMTIGSSCIIDEVLSDTMYFARLKMSCSNSAVDSGYIMSDYAITQPGCAWSTHTGLLGYADDVYECTDDGITCNMTDDCCVAHGGRLRCPRMAPVMCNNERDCADSQERCCVATADVCNNHGGVRECEIPAHTPTLTQCASLA</sequence>
<feature type="non-terminal residue" evidence="1">
    <location>
        <position position="1"/>
    </location>
</feature>
<gene>
    <name evidence="1" type="ORF">PGLA2088_LOCUS41307</name>
</gene>
<feature type="non-terminal residue" evidence="1">
    <location>
        <position position="238"/>
    </location>
</feature>
<evidence type="ECO:0000313" key="1">
    <source>
        <dbReference type="EMBL" id="CAE8720410.1"/>
    </source>
</evidence>
<proteinExistence type="predicted"/>
<dbReference type="Proteomes" id="UP000626109">
    <property type="component" value="Unassembled WGS sequence"/>
</dbReference>
<dbReference type="AlphaFoldDB" id="A0A813L629"/>
<reference evidence="1" key="1">
    <citation type="submission" date="2021-02" db="EMBL/GenBank/DDBJ databases">
        <authorList>
            <person name="Dougan E. K."/>
            <person name="Rhodes N."/>
            <person name="Thang M."/>
            <person name="Chan C."/>
        </authorList>
    </citation>
    <scope>NUCLEOTIDE SEQUENCE</scope>
</reference>
<name>A0A813L629_POLGL</name>
<accession>A0A813L629</accession>